<dbReference type="SUPFAM" id="SSF53697">
    <property type="entry name" value="SIS domain"/>
    <property type="match status" value="1"/>
</dbReference>
<evidence type="ECO:0000259" key="1">
    <source>
        <dbReference type="PROSITE" id="PS51464"/>
    </source>
</evidence>
<dbReference type="Proteomes" id="UP000807825">
    <property type="component" value="Unassembled WGS sequence"/>
</dbReference>
<comment type="caution">
    <text evidence="2">The sequence shown here is derived from an EMBL/GenBank/DDBJ whole genome shotgun (WGS) entry which is preliminary data.</text>
</comment>
<evidence type="ECO:0000313" key="3">
    <source>
        <dbReference type="Proteomes" id="UP000807825"/>
    </source>
</evidence>
<dbReference type="InterPro" id="IPR050099">
    <property type="entry name" value="SIS_GmhA/DiaA_subfam"/>
</dbReference>
<accession>A0A9D6UZP9</accession>
<dbReference type="EMBL" id="JACRDE010000123">
    <property type="protein sequence ID" value="MBI5248657.1"/>
    <property type="molecule type" value="Genomic_DNA"/>
</dbReference>
<dbReference type="Gene3D" id="3.40.50.10490">
    <property type="entry name" value="Glucose-6-phosphate isomerase like protein, domain 1"/>
    <property type="match status" value="1"/>
</dbReference>
<organism evidence="2 3">
    <name type="scientific">Desulfomonile tiedjei</name>
    <dbReference type="NCBI Taxonomy" id="2358"/>
    <lineage>
        <taxon>Bacteria</taxon>
        <taxon>Pseudomonadati</taxon>
        <taxon>Thermodesulfobacteriota</taxon>
        <taxon>Desulfomonilia</taxon>
        <taxon>Desulfomonilales</taxon>
        <taxon>Desulfomonilaceae</taxon>
        <taxon>Desulfomonile</taxon>
    </lineage>
</organism>
<reference evidence="2" key="1">
    <citation type="submission" date="2020-07" db="EMBL/GenBank/DDBJ databases">
        <title>Huge and variable diversity of episymbiotic CPR bacteria and DPANN archaea in groundwater ecosystems.</title>
        <authorList>
            <person name="He C.Y."/>
            <person name="Keren R."/>
            <person name="Whittaker M."/>
            <person name="Farag I.F."/>
            <person name="Doudna J."/>
            <person name="Cate J.H.D."/>
            <person name="Banfield J.F."/>
        </authorList>
    </citation>
    <scope>NUCLEOTIDE SEQUENCE</scope>
    <source>
        <strain evidence="2">NC_groundwater_1664_Pr3_B-0.1um_52_9</strain>
    </source>
</reference>
<dbReference type="InterPro" id="IPR035461">
    <property type="entry name" value="GmhA/DiaA"/>
</dbReference>
<proteinExistence type="predicted"/>
<dbReference type="Pfam" id="PF13580">
    <property type="entry name" value="SIS_2"/>
    <property type="match status" value="1"/>
</dbReference>
<gene>
    <name evidence="2" type="ORF">HY912_04115</name>
</gene>
<protein>
    <submittedName>
        <fullName evidence="2">SIS domain-containing protein</fullName>
    </submittedName>
</protein>
<dbReference type="AlphaFoldDB" id="A0A9D6UZP9"/>
<dbReference type="InterPro" id="IPR001347">
    <property type="entry name" value="SIS_dom"/>
</dbReference>
<dbReference type="PANTHER" id="PTHR30390">
    <property type="entry name" value="SEDOHEPTULOSE 7-PHOSPHATE ISOMERASE / DNAA INITIATOR-ASSOCIATING FACTOR FOR REPLICATION INITIATION"/>
    <property type="match status" value="1"/>
</dbReference>
<name>A0A9D6UZP9_9BACT</name>
<dbReference type="PANTHER" id="PTHR30390:SF8">
    <property type="entry name" value="SUGAR ISOMERASE (SIS)"/>
    <property type="match status" value="1"/>
</dbReference>
<dbReference type="PROSITE" id="PS51464">
    <property type="entry name" value="SIS"/>
    <property type="match status" value="1"/>
</dbReference>
<dbReference type="InterPro" id="IPR046348">
    <property type="entry name" value="SIS_dom_sf"/>
</dbReference>
<evidence type="ECO:0000313" key="2">
    <source>
        <dbReference type="EMBL" id="MBI5248657.1"/>
    </source>
</evidence>
<feature type="domain" description="SIS" evidence="1">
    <location>
        <begin position="43"/>
        <end position="203"/>
    </location>
</feature>
<dbReference type="GO" id="GO:1901135">
    <property type="term" value="P:carbohydrate derivative metabolic process"/>
    <property type="evidence" value="ECO:0007669"/>
    <property type="project" value="InterPro"/>
</dbReference>
<dbReference type="GO" id="GO:0097367">
    <property type="term" value="F:carbohydrate derivative binding"/>
    <property type="evidence" value="ECO:0007669"/>
    <property type="project" value="InterPro"/>
</dbReference>
<sequence>MSEITRKTKREAHVESGSLHARKYIDRVTAVLRSLDFEAVGRVIELFAQAREGGNTIFFLGNGGSAATASHFANDLGFGASPEGKTPFRAMCLASNTAFLTCLANDIGYENVFSRQLRNLMRPGDIVVGISASGNSPNVVNALAYAVENGGIAVAFTGFDGGRIKNIAHYCVHFETAKGEYGPVEDAHMVLDHLISGYLALVD</sequence>
<dbReference type="CDD" id="cd05006">
    <property type="entry name" value="SIS_GmhA"/>
    <property type="match status" value="1"/>
</dbReference>